<sequence length="87" mass="9770">MTKTFVSMRFDFFQHEKPFAQRTAVVTQIPAHSAAPVPEEVLNSISRKIHKGLIATSGPGEPRAEVPKTDDQCRPRATRKRQNSIVK</sequence>
<accession>A0A8K1DAE0</accession>
<organism evidence="2 3">
    <name type="scientific">Zosterops borbonicus</name>
    <dbReference type="NCBI Taxonomy" id="364589"/>
    <lineage>
        <taxon>Eukaryota</taxon>
        <taxon>Metazoa</taxon>
        <taxon>Chordata</taxon>
        <taxon>Craniata</taxon>
        <taxon>Vertebrata</taxon>
        <taxon>Euteleostomi</taxon>
        <taxon>Archelosauria</taxon>
        <taxon>Archosauria</taxon>
        <taxon>Dinosauria</taxon>
        <taxon>Saurischia</taxon>
        <taxon>Theropoda</taxon>
        <taxon>Coelurosauria</taxon>
        <taxon>Aves</taxon>
        <taxon>Neognathae</taxon>
        <taxon>Neoaves</taxon>
        <taxon>Telluraves</taxon>
        <taxon>Australaves</taxon>
        <taxon>Passeriformes</taxon>
        <taxon>Sylvioidea</taxon>
        <taxon>Zosteropidae</taxon>
        <taxon>Zosterops</taxon>
    </lineage>
</organism>
<protein>
    <submittedName>
        <fullName evidence="2">Uncharacterized protein</fullName>
    </submittedName>
</protein>
<gene>
    <name evidence="2" type="ORF">HGM15179_020053</name>
</gene>
<evidence type="ECO:0000313" key="3">
    <source>
        <dbReference type="Proteomes" id="UP000796761"/>
    </source>
</evidence>
<proteinExistence type="predicted"/>
<feature type="compositionally biased region" description="Basic residues" evidence="1">
    <location>
        <begin position="76"/>
        <end position="87"/>
    </location>
</feature>
<dbReference type="Proteomes" id="UP000796761">
    <property type="component" value="Unassembled WGS sequence"/>
</dbReference>
<reference evidence="2" key="1">
    <citation type="submission" date="2019-04" db="EMBL/GenBank/DDBJ databases">
        <title>Genome assembly of Zosterops borbonicus 15179.</title>
        <authorList>
            <person name="Leroy T."/>
            <person name="Anselmetti Y."/>
            <person name="Tilak M.-K."/>
            <person name="Nabholz B."/>
        </authorList>
    </citation>
    <scope>NUCLEOTIDE SEQUENCE</scope>
    <source>
        <strain evidence="2">HGM_15179</strain>
        <tissue evidence="2">Muscle</tissue>
    </source>
</reference>
<dbReference type="AlphaFoldDB" id="A0A8K1DAE0"/>
<comment type="caution">
    <text evidence="2">The sequence shown here is derived from an EMBL/GenBank/DDBJ whole genome shotgun (WGS) entry which is preliminary data.</text>
</comment>
<evidence type="ECO:0000313" key="2">
    <source>
        <dbReference type="EMBL" id="TRZ07054.1"/>
    </source>
</evidence>
<dbReference type="EMBL" id="SWJQ01002005">
    <property type="protein sequence ID" value="TRZ07054.1"/>
    <property type="molecule type" value="Genomic_DNA"/>
</dbReference>
<name>A0A8K1DAE0_9PASS</name>
<keyword evidence="3" id="KW-1185">Reference proteome</keyword>
<evidence type="ECO:0000256" key="1">
    <source>
        <dbReference type="SAM" id="MobiDB-lite"/>
    </source>
</evidence>
<feature type="region of interest" description="Disordered" evidence="1">
    <location>
        <begin position="54"/>
        <end position="87"/>
    </location>
</feature>
<feature type="compositionally biased region" description="Basic and acidic residues" evidence="1">
    <location>
        <begin position="62"/>
        <end position="74"/>
    </location>
</feature>